<feature type="compositionally biased region" description="Polar residues" evidence="1">
    <location>
        <begin position="65"/>
        <end position="75"/>
    </location>
</feature>
<feature type="region of interest" description="Disordered" evidence="1">
    <location>
        <begin position="39"/>
        <end position="93"/>
    </location>
</feature>
<protein>
    <submittedName>
        <fullName evidence="2">Uncharacterized protein</fullName>
    </submittedName>
</protein>
<dbReference type="AlphaFoldDB" id="A0AAF0UK28"/>
<feature type="compositionally biased region" description="Basic residues" evidence="1">
    <location>
        <begin position="78"/>
        <end position="89"/>
    </location>
</feature>
<dbReference type="EMBL" id="CP133620">
    <property type="protein sequence ID" value="WMV46871.1"/>
    <property type="molecule type" value="Genomic_DNA"/>
</dbReference>
<dbReference type="Proteomes" id="UP001234989">
    <property type="component" value="Chromosome 9"/>
</dbReference>
<gene>
    <name evidence="2" type="ORF">MTR67_040256</name>
</gene>
<evidence type="ECO:0000256" key="1">
    <source>
        <dbReference type="SAM" id="MobiDB-lite"/>
    </source>
</evidence>
<proteinExistence type="predicted"/>
<keyword evidence="3" id="KW-1185">Reference proteome</keyword>
<accession>A0AAF0UK28</accession>
<organism evidence="2 3">
    <name type="scientific">Solanum verrucosum</name>
    <dbReference type="NCBI Taxonomy" id="315347"/>
    <lineage>
        <taxon>Eukaryota</taxon>
        <taxon>Viridiplantae</taxon>
        <taxon>Streptophyta</taxon>
        <taxon>Embryophyta</taxon>
        <taxon>Tracheophyta</taxon>
        <taxon>Spermatophyta</taxon>
        <taxon>Magnoliopsida</taxon>
        <taxon>eudicotyledons</taxon>
        <taxon>Gunneridae</taxon>
        <taxon>Pentapetalae</taxon>
        <taxon>asterids</taxon>
        <taxon>lamiids</taxon>
        <taxon>Solanales</taxon>
        <taxon>Solanaceae</taxon>
        <taxon>Solanoideae</taxon>
        <taxon>Solaneae</taxon>
        <taxon>Solanum</taxon>
    </lineage>
</organism>
<feature type="compositionally biased region" description="Acidic residues" evidence="1">
    <location>
        <begin position="226"/>
        <end position="242"/>
    </location>
</feature>
<evidence type="ECO:0000313" key="3">
    <source>
        <dbReference type="Proteomes" id="UP001234989"/>
    </source>
</evidence>
<sequence length="242" mass="26965">MARQIAASLSSLQLVKARCSLSPSPSTALASELQTISISSRRGEQQHLRPTATSARASSDELPAKQQQTSNNEPARSSHLHSSHLRRNSSSKMDLTRSVIATEEAQYLKELIQDYIASFIKVGDKNDFHQYVAENLDSLVQLTLELSTQIWKEKMVGGTHKGRVYGLGSRNDIAARSAQITKLTAALTYSEQRRVDEQESMSETVQQIKEQMMNLARRPTTSAPDDTNDERDDDDDYVEPTP</sequence>
<name>A0AAF0UK28_SOLVR</name>
<reference evidence="2" key="1">
    <citation type="submission" date="2023-08" db="EMBL/GenBank/DDBJ databases">
        <title>A de novo genome assembly of Solanum verrucosum Schlechtendal, a Mexican diploid species geographically isolated from the other diploid A-genome species in potato relatives.</title>
        <authorList>
            <person name="Hosaka K."/>
        </authorList>
    </citation>
    <scope>NUCLEOTIDE SEQUENCE</scope>
    <source>
        <tissue evidence="2">Young leaves</tissue>
    </source>
</reference>
<evidence type="ECO:0000313" key="2">
    <source>
        <dbReference type="EMBL" id="WMV46871.1"/>
    </source>
</evidence>
<feature type="region of interest" description="Disordered" evidence="1">
    <location>
        <begin position="213"/>
        <end position="242"/>
    </location>
</feature>